<dbReference type="RefSeq" id="WP_124933128.1">
    <property type="nucleotide sequence ID" value="NZ_JAGFOU010000005.1"/>
</dbReference>
<dbReference type="AlphaFoldDB" id="A0A3P1V7N9"/>
<dbReference type="Gene3D" id="3.40.710.10">
    <property type="entry name" value="DD-peptidase/beta-lactamase superfamily"/>
    <property type="match status" value="1"/>
</dbReference>
<keyword evidence="4" id="KW-1185">Reference proteome</keyword>
<proteinExistence type="predicted"/>
<dbReference type="InterPro" id="IPR036138">
    <property type="entry name" value="PBP_dimer_sf"/>
</dbReference>
<dbReference type="InterPro" id="IPR012338">
    <property type="entry name" value="Beta-lactam/transpept-like"/>
</dbReference>
<dbReference type="Proteomes" id="UP000271272">
    <property type="component" value="Unassembled WGS sequence"/>
</dbReference>
<evidence type="ECO:0000313" key="3">
    <source>
        <dbReference type="EMBL" id="RRD30149.1"/>
    </source>
</evidence>
<dbReference type="Gene3D" id="3.90.1310.10">
    <property type="entry name" value="Penicillin-binding protein 2a (Domain 2)"/>
    <property type="match status" value="1"/>
</dbReference>
<feature type="domain" description="Penicillin binding protein A dimerisation" evidence="2">
    <location>
        <begin position="62"/>
        <end position="144"/>
    </location>
</feature>
<evidence type="ECO:0000259" key="2">
    <source>
        <dbReference type="Pfam" id="PF21922"/>
    </source>
</evidence>
<dbReference type="GO" id="GO:0008658">
    <property type="term" value="F:penicillin binding"/>
    <property type="evidence" value="ECO:0007669"/>
    <property type="project" value="InterPro"/>
</dbReference>
<dbReference type="Pfam" id="PF00905">
    <property type="entry name" value="Transpeptidase"/>
    <property type="match status" value="1"/>
</dbReference>
<accession>A0A3P1V7N9</accession>
<feature type="domain" description="Penicillin-binding protein transpeptidase" evidence="1">
    <location>
        <begin position="166"/>
        <end position="490"/>
    </location>
</feature>
<dbReference type="Pfam" id="PF21922">
    <property type="entry name" value="PBP_dimer_2"/>
    <property type="match status" value="1"/>
</dbReference>
<evidence type="ECO:0000259" key="1">
    <source>
        <dbReference type="Pfam" id="PF00905"/>
    </source>
</evidence>
<sequence>MNRQIHQITILVLVMFLSLSLSLTSVQGLARPSLWESSSSYGTLTSDSRNSRTVYAEFGTDRGPIIVGETAIADTQESDDAYTYQRTYPGGPVYAPVTGYFSTAFASITGLERASNSVLNGDDPSLFSSRVKSLITGGSQRGGALELTIDPEIQQAAYDALEGREGSVVALDPSTGAILAMVSTPSYDPNTLATHDEAAAQQAWESLSQDSSRPLTNRAISGDLYPPGSTFKIITTAAALRAGTITPDTEVSAPETLTLPGTEHSLSNYAGESCGNGTVAFSYAFKESCNTPFAQLAIDLGEEALAEEAKAWGFGSELSIPLTVTPSVYPANESEAQTAMAGIGQSSVRATPMMMAMVAATVANDGTQMTPHLVARTMDPDLNVVDTTSPTVARTPIDEATAATLTDLMVQTVEDGTGRTAHVAGVTVAGKTGTSETGSDEGGPTTWFIGFAGTDISDPDIALAVVLDGGANTADNATGGSLAGPIALSVIDAAVDQ</sequence>
<dbReference type="GO" id="GO:0071972">
    <property type="term" value="F:peptidoglycan L,D-transpeptidase activity"/>
    <property type="evidence" value="ECO:0007669"/>
    <property type="project" value="TreeGrafter"/>
</dbReference>
<dbReference type="OrthoDB" id="9766847at2"/>
<dbReference type="EMBL" id="RQZC01000003">
    <property type="protein sequence ID" value="RRD30149.1"/>
    <property type="molecule type" value="Genomic_DNA"/>
</dbReference>
<dbReference type="GO" id="GO:0071555">
    <property type="term" value="P:cell wall organization"/>
    <property type="evidence" value="ECO:0007669"/>
    <property type="project" value="TreeGrafter"/>
</dbReference>
<protein>
    <submittedName>
        <fullName evidence="3">Penicillin-binding protein 2</fullName>
    </submittedName>
</protein>
<dbReference type="InterPro" id="IPR001460">
    <property type="entry name" value="PCN-bd_Tpept"/>
</dbReference>
<dbReference type="PANTHER" id="PTHR30627">
    <property type="entry name" value="PEPTIDOGLYCAN D,D-TRANSPEPTIDASE"/>
    <property type="match status" value="1"/>
</dbReference>
<gene>
    <name evidence="3" type="ORF">EII10_03515</name>
</gene>
<dbReference type="InterPro" id="IPR054120">
    <property type="entry name" value="PBPA_dimer"/>
</dbReference>
<reference evidence="3 4" key="1">
    <citation type="submission" date="2018-11" db="EMBL/GenBank/DDBJ databases">
        <title>Genomes From Bacteria Associated with the Canine Oral Cavity: a Test Case for Automated Genome-Based Taxonomic Assignment.</title>
        <authorList>
            <person name="Coil D.A."/>
            <person name="Jospin G."/>
            <person name="Darling A.E."/>
            <person name="Wallis C."/>
            <person name="Davis I.J."/>
            <person name="Harris S."/>
            <person name="Eisen J.A."/>
            <person name="Holcombe L.J."/>
            <person name="O'Flynn C."/>
        </authorList>
    </citation>
    <scope>NUCLEOTIDE SEQUENCE [LARGE SCALE GENOMIC DNA]</scope>
    <source>
        <strain evidence="3 4">OH5050</strain>
    </source>
</reference>
<dbReference type="GO" id="GO:0005886">
    <property type="term" value="C:plasma membrane"/>
    <property type="evidence" value="ECO:0007669"/>
    <property type="project" value="TreeGrafter"/>
</dbReference>
<organism evidence="3 4">
    <name type="scientific">Actinomyces bowdenii</name>
    <dbReference type="NCBI Taxonomy" id="131109"/>
    <lineage>
        <taxon>Bacteria</taxon>
        <taxon>Bacillati</taxon>
        <taxon>Actinomycetota</taxon>
        <taxon>Actinomycetes</taxon>
        <taxon>Actinomycetales</taxon>
        <taxon>Actinomycetaceae</taxon>
        <taxon>Actinomyces</taxon>
    </lineage>
</organism>
<dbReference type="SUPFAM" id="SSF56519">
    <property type="entry name" value="Penicillin binding protein dimerisation domain"/>
    <property type="match status" value="1"/>
</dbReference>
<dbReference type="SUPFAM" id="SSF56601">
    <property type="entry name" value="beta-lactamase/transpeptidase-like"/>
    <property type="match status" value="1"/>
</dbReference>
<dbReference type="InterPro" id="IPR050515">
    <property type="entry name" value="Beta-lactam/transpept"/>
</dbReference>
<comment type="caution">
    <text evidence="3">The sequence shown here is derived from an EMBL/GenBank/DDBJ whole genome shotgun (WGS) entry which is preliminary data.</text>
</comment>
<name>A0A3P1V7N9_9ACTO</name>
<evidence type="ECO:0000313" key="4">
    <source>
        <dbReference type="Proteomes" id="UP000271272"/>
    </source>
</evidence>
<dbReference type="PANTHER" id="PTHR30627:SF24">
    <property type="entry name" value="PENICILLIN-BINDING PROTEIN 4B"/>
    <property type="match status" value="1"/>
</dbReference>